<dbReference type="AlphaFoldDB" id="A0A3B4VKF2"/>
<dbReference type="InterPro" id="IPR029406">
    <property type="entry name" value="ETAA1"/>
</dbReference>
<evidence type="ECO:0000313" key="2">
    <source>
        <dbReference type="Ensembl" id="ENSSDUP00000031426.1"/>
    </source>
</evidence>
<reference evidence="2" key="2">
    <citation type="submission" date="2025-09" db="UniProtKB">
        <authorList>
            <consortium name="Ensembl"/>
        </authorList>
    </citation>
    <scope>IDENTIFICATION</scope>
</reference>
<protein>
    <submittedName>
        <fullName evidence="2">ETAA1 activator of ATR kinase a</fullName>
    </submittedName>
</protein>
<dbReference type="RefSeq" id="XP_022622455.1">
    <property type="nucleotide sequence ID" value="XM_022766734.1"/>
</dbReference>
<name>A0A3B4VKF2_SERDU</name>
<feature type="compositionally biased region" description="Polar residues" evidence="1">
    <location>
        <begin position="36"/>
        <end position="63"/>
    </location>
</feature>
<dbReference type="GeneID" id="111237589"/>
<feature type="region of interest" description="Disordered" evidence="1">
    <location>
        <begin position="676"/>
        <end position="695"/>
    </location>
</feature>
<dbReference type="OMA" id="PESQWFW"/>
<feature type="compositionally biased region" description="Polar residues" evidence="1">
    <location>
        <begin position="527"/>
        <end position="566"/>
    </location>
</feature>
<feature type="compositionally biased region" description="Polar residues" evidence="1">
    <location>
        <begin position="685"/>
        <end position="695"/>
    </location>
</feature>
<organism evidence="2 3">
    <name type="scientific">Seriola dumerili</name>
    <name type="common">Greater amberjack</name>
    <name type="synonym">Caranx dumerili</name>
    <dbReference type="NCBI Taxonomy" id="41447"/>
    <lineage>
        <taxon>Eukaryota</taxon>
        <taxon>Metazoa</taxon>
        <taxon>Chordata</taxon>
        <taxon>Craniata</taxon>
        <taxon>Vertebrata</taxon>
        <taxon>Euteleostomi</taxon>
        <taxon>Actinopterygii</taxon>
        <taxon>Neopterygii</taxon>
        <taxon>Teleostei</taxon>
        <taxon>Neoteleostei</taxon>
        <taxon>Acanthomorphata</taxon>
        <taxon>Carangaria</taxon>
        <taxon>Carangiformes</taxon>
        <taxon>Carangidae</taxon>
        <taxon>Seriola</taxon>
    </lineage>
</organism>
<dbReference type="GO" id="GO:0006974">
    <property type="term" value="P:DNA damage response"/>
    <property type="evidence" value="ECO:0007669"/>
    <property type="project" value="TreeGrafter"/>
</dbReference>
<feature type="region of interest" description="Disordered" evidence="1">
    <location>
        <begin position="1"/>
        <end position="102"/>
    </location>
</feature>
<dbReference type="GeneTree" id="ENSGT00390000009597"/>
<feature type="compositionally biased region" description="Polar residues" evidence="1">
    <location>
        <begin position="435"/>
        <end position="448"/>
    </location>
</feature>
<dbReference type="Proteomes" id="UP000261420">
    <property type="component" value="Unplaced"/>
</dbReference>
<feature type="region of interest" description="Disordered" evidence="1">
    <location>
        <begin position="527"/>
        <end position="659"/>
    </location>
</feature>
<dbReference type="GO" id="GO:0043539">
    <property type="term" value="F:protein serine/threonine kinase activator activity"/>
    <property type="evidence" value="ECO:0007669"/>
    <property type="project" value="TreeGrafter"/>
</dbReference>
<evidence type="ECO:0000256" key="1">
    <source>
        <dbReference type="SAM" id="MobiDB-lite"/>
    </source>
</evidence>
<feature type="compositionally biased region" description="Polar residues" evidence="1">
    <location>
        <begin position="270"/>
        <end position="296"/>
    </location>
</feature>
<dbReference type="GO" id="GO:0031297">
    <property type="term" value="P:replication fork processing"/>
    <property type="evidence" value="ECO:0007669"/>
    <property type="project" value="TreeGrafter"/>
</dbReference>
<sequence>MQFCHNRRRRLTGSPHQVTPVTMNRGRGKLDAPSAVTGSPPEQHTATVKPNRLSRSFRQTQTAAEVGSPKSQRPEFKTPTRIPTSRAAAGFSGESPHNDSDFQHDIVWDAASPSPNRLGKRGRKHPAGAVNISEIVSRIAPKHGRPEVTEPTLQQWIGDSATIPCTPDVQVPKPKKKSPRPNGVDDLLKLAKQFDLNMFRQDEDEVQDAHQQSLELLSDDILDSEHNDFSPSLRGNVPPAVNAAAGTDVQTHLDQHMDDDLDFLFDGPTQHVSGDLSQVSSAQPSQVTPALTSEASGKTPTTNTKGGGAASDESEDDWENDDLLNDSLVLLMTQNPQNFRAPPLCSTQKPLQPSACGDARLGQSAASKAQKETGRQRATFKLESNPDFSVTRIQTDTRTNWTADPSSKTAGKDSEQSRCSTSEGLSGETGSRGTWHTSNTVRSDQKPQLYQRMCVSAASTSNASPTEAAPSHVPPPAPAAAASASAAASDFLDEDLDAFFSLDPVWDDPADDDLLCDMCEDLENQIQSGDHVSTKQTPPTGQTSNQRAALQPSNRAWDNRSRQPANQKPFHQKQPTTLPGGSGRPAGRSLAVSAGVQVNTATDSSRDTRTQGASGSGCCLWGGGRVQSAAAAPRPPQGKTGKDQFTFKRPDNPVSTVTSKALGKCSAAEIELKKQQAMERRRQRLQATQNLRAPT</sequence>
<feature type="region of interest" description="Disordered" evidence="1">
    <location>
        <begin position="259"/>
        <end position="320"/>
    </location>
</feature>
<dbReference type="Ensembl" id="ENSSDUT00000031968.1">
    <property type="protein sequence ID" value="ENSSDUP00000031426.1"/>
    <property type="gene ID" value="ENSSDUG00000022600.1"/>
</dbReference>
<accession>A0A3B4VKF2</accession>
<dbReference type="GO" id="GO:0043596">
    <property type="term" value="C:nuclear replication fork"/>
    <property type="evidence" value="ECO:0007669"/>
    <property type="project" value="TreeGrafter"/>
</dbReference>
<dbReference type="PANTHER" id="PTHR16434">
    <property type="entry name" value="EWING'S TUMOR-ASSOCIATED ANTIGEN 1 ETAA1"/>
    <property type="match status" value="1"/>
</dbReference>
<feature type="compositionally biased region" description="Basic and acidic residues" evidence="1">
    <location>
        <begin position="640"/>
        <end position="651"/>
    </location>
</feature>
<dbReference type="KEGG" id="sdu:111237589"/>
<feature type="compositionally biased region" description="Low complexity" evidence="1">
    <location>
        <begin position="420"/>
        <end position="434"/>
    </location>
</feature>
<evidence type="ECO:0000313" key="3">
    <source>
        <dbReference type="Proteomes" id="UP000261420"/>
    </source>
</evidence>
<proteinExistence type="predicted"/>
<dbReference type="Pfam" id="PF15350">
    <property type="entry name" value="ETAA1"/>
    <property type="match status" value="1"/>
</dbReference>
<reference evidence="2" key="1">
    <citation type="submission" date="2025-08" db="UniProtKB">
        <authorList>
            <consortium name="Ensembl"/>
        </authorList>
    </citation>
    <scope>IDENTIFICATION</scope>
</reference>
<dbReference type="PANTHER" id="PTHR16434:SF4">
    <property type="entry name" value="ETAA1 ACTIVATOR OF ATR KINASE"/>
    <property type="match status" value="1"/>
</dbReference>
<feature type="region of interest" description="Disordered" evidence="1">
    <location>
        <begin position="364"/>
        <end position="481"/>
    </location>
</feature>
<dbReference type="GO" id="GO:2000001">
    <property type="term" value="P:regulation of DNA damage checkpoint"/>
    <property type="evidence" value="ECO:0007669"/>
    <property type="project" value="TreeGrafter"/>
</dbReference>
<feature type="compositionally biased region" description="Basic residues" evidence="1">
    <location>
        <begin position="1"/>
        <end position="11"/>
    </location>
</feature>
<feature type="compositionally biased region" description="Polar residues" evidence="1">
    <location>
        <begin position="386"/>
        <end position="409"/>
    </location>
</feature>
<keyword evidence="3" id="KW-1185">Reference proteome</keyword>